<protein>
    <submittedName>
        <fullName evidence="1">Uncharacterized protein</fullName>
    </submittedName>
</protein>
<accession>F8PSD8</accession>
<dbReference type="Proteomes" id="UP000008063">
    <property type="component" value="Unassembled WGS sequence"/>
</dbReference>
<organism evidence="2">
    <name type="scientific">Serpula lacrymans var. lacrymans (strain S7.3)</name>
    <name type="common">Dry rot fungus</name>
    <dbReference type="NCBI Taxonomy" id="936435"/>
    <lineage>
        <taxon>Eukaryota</taxon>
        <taxon>Fungi</taxon>
        <taxon>Dikarya</taxon>
        <taxon>Basidiomycota</taxon>
        <taxon>Agaricomycotina</taxon>
        <taxon>Agaricomycetes</taxon>
        <taxon>Agaricomycetidae</taxon>
        <taxon>Boletales</taxon>
        <taxon>Coniophorineae</taxon>
        <taxon>Serpulaceae</taxon>
        <taxon>Serpula</taxon>
    </lineage>
</organism>
<evidence type="ECO:0000313" key="1">
    <source>
        <dbReference type="EMBL" id="EGO00751.1"/>
    </source>
</evidence>
<evidence type="ECO:0000313" key="2">
    <source>
        <dbReference type="Proteomes" id="UP000008063"/>
    </source>
</evidence>
<dbReference type="HOGENOM" id="CLU_3107855_0_0_1"/>
<reference evidence="2" key="1">
    <citation type="journal article" date="2011" name="Science">
        <title>The plant cell wall-decomposing machinery underlies the functional diversity of forest fungi.</title>
        <authorList>
            <person name="Eastwood D.C."/>
            <person name="Floudas D."/>
            <person name="Binder M."/>
            <person name="Majcherczyk A."/>
            <person name="Schneider P."/>
            <person name="Aerts A."/>
            <person name="Asiegbu F.O."/>
            <person name="Baker S.E."/>
            <person name="Barry K."/>
            <person name="Bendiksby M."/>
            <person name="Blumentritt M."/>
            <person name="Coutinho P.M."/>
            <person name="Cullen D."/>
            <person name="de Vries R.P."/>
            <person name="Gathman A."/>
            <person name="Goodell B."/>
            <person name="Henrissat B."/>
            <person name="Ihrmark K."/>
            <person name="Kauserud H."/>
            <person name="Kohler A."/>
            <person name="LaButti K."/>
            <person name="Lapidus A."/>
            <person name="Lavin J.L."/>
            <person name="Lee Y.-H."/>
            <person name="Lindquist E."/>
            <person name="Lilly W."/>
            <person name="Lucas S."/>
            <person name="Morin E."/>
            <person name="Murat C."/>
            <person name="Oguiza J.A."/>
            <person name="Park J."/>
            <person name="Pisabarro A.G."/>
            <person name="Riley R."/>
            <person name="Rosling A."/>
            <person name="Salamov A."/>
            <person name="Schmidt O."/>
            <person name="Schmutz J."/>
            <person name="Skrede I."/>
            <person name="Stenlid J."/>
            <person name="Wiebenga A."/>
            <person name="Xie X."/>
            <person name="Kuees U."/>
            <person name="Hibbett D.S."/>
            <person name="Hoffmeister D."/>
            <person name="Hoegberg N."/>
            <person name="Martin F."/>
            <person name="Grigoriev I.V."/>
            <person name="Watkinson S.C."/>
        </authorList>
    </citation>
    <scope>NUCLEOTIDE SEQUENCE [LARGE SCALE GENOMIC DNA]</scope>
    <source>
        <strain evidence="2">strain S7.3</strain>
    </source>
</reference>
<dbReference type="AlphaFoldDB" id="F8PSD8"/>
<proteinExistence type="predicted"/>
<dbReference type="EMBL" id="GL945478">
    <property type="protein sequence ID" value="EGO00751.1"/>
    <property type="molecule type" value="Genomic_DNA"/>
</dbReference>
<dbReference type="InParanoid" id="F8PSD8"/>
<sequence>MGDESNHGTGTQCAVASIWPSSEYVDWVSKCSNASVVLSIHLDTMKRGIGS</sequence>
<gene>
    <name evidence="1" type="ORF">SERLA73DRAFT_121183</name>
</gene>
<name>F8PSD8_SERL3</name>
<keyword evidence="2" id="KW-1185">Reference proteome</keyword>